<dbReference type="Pfam" id="PF01535">
    <property type="entry name" value="PPR"/>
    <property type="match status" value="3"/>
</dbReference>
<feature type="repeat" description="PPR" evidence="2">
    <location>
        <begin position="599"/>
        <end position="629"/>
    </location>
</feature>
<organism evidence="6 7">
    <name type="scientific">Kingdonia uniflora</name>
    <dbReference type="NCBI Taxonomy" id="39325"/>
    <lineage>
        <taxon>Eukaryota</taxon>
        <taxon>Viridiplantae</taxon>
        <taxon>Streptophyta</taxon>
        <taxon>Embryophyta</taxon>
        <taxon>Tracheophyta</taxon>
        <taxon>Spermatophyta</taxon>
        <taxon>Magnoliopsida</taxon>
        <taxon>Ranunculales</taxon>
        <taxon>Circaeasteraceae</taxon>
        <taxon>Kingdonia</taxon>
    </lineage>
</organism>
<feature type="transmembrane region" description="Helical" evidence="4">
    <location>
        <begin position="356"/>
        <end position="378"/>
    </location>
</feature>
<evidence type="ECO:0000313" key="6">
    <source>
        <dbReference type="EMBL" id="KAF6151393.1"/>
    </source>
</evidence>
<feature type="compositionally biased region" description="Polar residues" evidence="3">
    <location>
        <begin position="95"/>
        <end position="105"/>
    </location>
</feature>
<keyword evidence="7" id="KW-1185">Reference proteome</keyword>
<dbReference type="InterPro" id="IPR046960">
    <property type="entry name" value="PPR_At4g14850-like_plant"/>
</dbReference>
<evidence type="ECO:0000256" key="4">
    <source>
        <dbReference type="SAM" id="Phobius"/>
    </source>
</evidence>
<dbReference type="AlphaFoldDB" id="A0A7J7M941"/>
<gene>
    <name evidence="6" type="ORF">GIB67_012253</name>
</gene>
<dbReference type="FunFam" id="1.25.40.10:FF:000031">
    <property type="entry name" value="Pentatricopeptide repeat-containing protein mitochondrial"/>
    <property type="match status" value="1"/>
</dbReference>
<proteinExistence type="predicted"/>
<dbReference type="Pfam" id="PF13041">
    <property type="entry name" value="PPR_2"/>
    <property type="match status" value="1"/>
</dbReference>
<dbReference type="InterPro" id="IPR002885">
    <property type="entry name" value="PPR_rpt"/>
</dbReference>
<dbReference type="InterPro" id="IPR011990">
    <property type="entry name" value="TPR-like_helical_dom_sf"/>
</dbReference>
<evidence type="ECO:0000256" key="3">
    <source>
        <dbReference type="SAM" id="MobiDB-lite"/>
    </source>
</evidence>
<sequence length="938" mass="106645">MNQAPINGLVAGYVKDSDWKPLKKSAVQIAAAITAYANIYMYQFTSRDNCYYTDIDSAILGKPLLEELVSSIVLVLNTILRLMAHYNPFDNLQSPGDDSNTVDTGNNSSSNASSKKKRGLARDIGFQVRMHLPIIYESFKHVPNDRIALLVKGLEECYDISHVAWFDLKEKIKDAWRRYKYHLNTTLIVRNNPGDVKASPAPEFVPREDWVKFVDYCNSEKFLAKSKKNKKNRAKLIVPYTLGRTSMPITRHKLAEERCVTDEEIGRVEVYIPAYTKKDKTIQCPDVIKFGKERKGGTQGMGAGMSISLVEKVGHIVNENEELRSNNNELKFATEKFRKDLDALTKYVGNIPCTCGLIHLTTLIGLYLTAFFAILRILRDVVGRRLFEGMVVRDVVSWNTLVSGYSLCEDIDTARWVFNQMEEKNLVTWSTMVTGYTRVGKLDVARWFFDVMPERNVVSWNAIIARYTQNEKYSEVIDLYYQMLKVGDDGRGRRVKPNNVTLVSVLSSCAHLGTLDLGKWIDRFINRNKMELNVFLGNALADMFAKCGCVEECKRVLEKMRERDVISWSIIISRFAMYGQVEEAFRYFLKMLECRVKPNEITFMGLLSACTHAGMVEKGLEYFNQMENKYGVTPKVEHYGLDDAAICRLRMWDNCVKRTPGCSWIEVNNSVHEFFMGDRSHPLTDRIYLMLRELGARLKLAGYEPKTELVVHNVHEEEKEDALFTQSEKLAIAFELISTSHGTTIRIVKNLRVCTDCHEATKIISKIVISPTDNFPSQQTTSSSQREQEKHQHIEKECMLVGCPWRIVAHGVIVGVDSIDMCHSVALGGDFYKVAIYDIVDGKQQNGRSIEIFGGRYKDDQDIRSASDMVFRSEGLLLVSKLKCRVVGAYFEKTGSKAFIVYSIAVTNAENKTCLKLCQLLKARIIGALTSEFSLSIF</sequence>
<feature type="domain" description="DYW" evidence="5">
    <location>
        <begin position="702"/>
        <end position="768"/>
    </location>
</feature>
<dbReference type="Pfam" id="PF14432">
    <property type="entry name" value="DYW_deaminase"/>
    <property type="match status" value="1"/>
</dbReference>
<dbReference type="OrthoDB" id="185373at2759"/>
<keyword evidence="4" id="KW-1133">Transmembrane helix</keyword>
<feature type="region of interest" description="Disordered" evidence="3">
    <location>
        <begin position="95"/>
        <end position="116"/>
    </location>
</feature>
<dbReference type="InterPro" id="IPR043502">
    <property type="entry name" value="DNA/RNA_pol_sf"/>
</dbReference>
<comment type="caution">
    <text evidence="6">The sequence shown here is derived from an EMBL/GenBank/DDBJ whole genome shotgun (WGS) entry which is preliminary data.</text>
</comment>
<keyword evidence="4" id="KW-0812">Transmembrane</keyword>
<evidence type="ECO:0000313" key="7">
    <source>
        <dbReference type="Proteomes" id="UP000541444"/>
    </source>
</evidence>
<dbReference type="Pfam" id="PF03004">
    <property type="entry name" value="Transposase_24"/>
    <property type="match status" value="1"/>
</dbReference>
<dbReference type="SUPFAM" id="SSF56672">
    <property type="entry name" value="DNA/RNA polymerases"/>
    <property type="match status" value="1"/>
</dbReference>
<dbReference type="InterPro" id="IPR032867">
    <property type="entry name" value="DYW_dom"/>
</dbReference>
<dbReference type="EMBL" id="JACGCM010001696">
    <property type="protein sequence ID" value="KAF6151393.1"/>
    <property type="molecule type" value="Genomic_DNA"/>
</dbReference>
<dbReference type="Proteomes" id="UP000541444">
    <property type="component" value="Unassembled WGS sequence"/>
</dbReference>
<evidence type="ECO:0000256" key="2">
    <source>
        <dbReference type="PROSITE-ProRule" id="PRU00708"/>
    </source>
</evidence>
<dbReference type="GO" id="GO:0003723">
    <property type="term" value="F:RNA binding"/>
    <property type="evidence" value="ECO:0007669"/>
    <property type="project" value="InterPro"/>
</dbReference>
<dbReference type="PROSITE" id="PS51375">
    <property type="entry name" value="PPR"/>
    <property type="match status" value="4"/>
</dbReference>
<dbReference type="Gene3D" id="3.90.1600.10">
    <property type="entry name" value="Palm domain of DNA polymerase"/>
    <property type="match status" value="1"/>
</dbReference>
<dbReference type="PANTHER" id="PTHR47926">
    <property type="entry name" value="PENTATRICOPEPTIDE REPEAT-CONTAINING PROTEIN"/>
    <property type="match status" value="1"/>
</dbReference>
<keyword evidence="1" id="KW-0677">Repeat</keyword>
<protein>
    <recommendedName>
        <fullName evidence="5">DYW domain-containing protein</fullName>
    </recommendedName>
</protein>
<feature type="repeat" description="PPR" evidence="2">
    <location>
        <begin position="564"/>
        <end position="598"/>
    </location>
</feature>
<dbReference type="PANTHER" id="PTHR47926:SF463">
    <property type="entry name" value="PENTATRICOPEPTIDE REPEAT-CONTAINING PROTEIN"/>
    <property type="match status" value="1"/>
</dbReference>
<keyword evidence="4" id="KW-0472">Membrane</keyword>
<dbReference type="GO" id="GO:0009451">
    <property type="term" value="P:RNA modification"/>
    <property type="evidence" value="ECO:0007669"/>
    <property type="project" value="InterPro"/>
</dbReference>
<evidence type="ECO:0000256" key="1">
    <source>
        <dbReference type="ARBA" id="ARBA00022737"/>
    </source>
</evidence>
<feature type="repeat" description="PPR" evidence="2">
    <location>
        <begin position="394"/>
        <end position="428"/>
    </location>
</feature>
<name>A0A7J7M941_9MAGN</name>
<dbReference type="InterPro" id="IPR023211">
    <property type="entry name" value="DNA_pol_palm_dom_sf"/>
</dbReference>
<reference evidence="6 7" key="1">
    <citation type="journal article" date="2020" name="IScience">
        <title>Genome Sequencing of the Endangered Kingdonia uniflora (Circaeasteraceae, Ranunculales) Reveals Potential Mechanisms of Evolutionary Specialization.</title>
        <authorList>
            <person name="Sun Y."/>
            <person name="Deng T."/>
            <person name="Zhang A."/>
            <person name="Moore M.J."/>
            <person name="Landis J.B."/>
            <person name="Lin N."/>
            <person name="Zhang H."/>
            <person name="Zhang X."/>
            <person name="Huang J."/>
            <person name="Zhang X."/>
            <person name="Sun H."/>
            <person name="Wang H."/>
        </authorList>
    </citation>
    <scope>NUCLEOTIDE SEQUENCE [LARGE SCALE GENOMIC DNA]</scope>
    <source>
        <strain evidence="6">TB1705</strain>
        <tissue evidence="6">Leaf</tissue>
    </source>
</reference>
<feature type="repeat" description="PPR" evidence="2">
    <location>
        <begin position="456"/>
        <end position="490"/>
    </location>
</feature>
<dbReference type="GO" id="GO:0008270">
    <property type="term" value="F:zinc ion binding"/>
    <property type="evidence" value="ECO:0007669"/>
    <property type="project" value="InterPro"/>
</dbReference>
<dbReference type="NCBIfam" id="TIGR00756">
    <property type="entry name" value="PPR"/>
    <property type="match status" value="3"/>
</dbReference>
<evidence type="ECO:0000259" key="5">
    <source>
        <dbReference type="Pfam" id="PF14432"/>
    </source>
</evidence>
<dbReference type="Gene3D" id="1.25.40.10">
    <property type="entry name" value="Tetratricopeptide repeat domain"/>
    <property type="match status" value="3"/>
</dbReference>
<accession>A0A7J7M941</accession>
<dbReference type="InterPro" id="IPR004252">
    <property type="entry name" value="Probable_transposase_24"/>
</dbReference>